<dbReference type="RefSeq" id="WP_330153426.1">
    <property type="nucleotide sequence ID" value="NZ_JAUZMZ010000117.1"/>
</dbReference>
<dbReference type="EMBL" id="JAUZMZ010000117">
    <property type="protein sequence ID" value="MEE2034049.1"/>
    <property type="molecule type" value="Genomic_DNA"/>
</dbReference>
<accession>A0ABU7JX09</accession>
<dbReference type="InterPro" id="IPR009721">
    <property type="entry name" value="O-acyltransferase_WSD1_C"/>
</dbReference>
<evidence type="ECO:0000259" key="2">
    <source>
        <dbReference type="Pfam" id="PF06974"/>
    </source>
</evidence>
<dbReference type="Proteomes" id="UP001331936">
    <property type="component" value="Unassembled WGS sequence"/>
</dbReference>
<sequence>MTDAKDLRPAQPDEGAPRSAVVAVALLDATPDWDRVAAVLAPANPEASTFRHRVLEMPFGLEPPRRPGDPYTDPSWHLERVELPSPATIGDVLDFARAPHTAPEVDHARWDLTLVDGLTGGQAALLIRLRRPSSDASTVAGRGANHGAAGNGASAGTEGSVWSWLRALSDYGAESIRAATGLAVGTATDLVRTVLSPATASPRPVGAAQKSRFHAFAAPLDELRETARRVGCSVESGFAAATLLGYAEYLRARDIGGTPSQATLAVPGTDATRMELPEGTDDAVGLMHRFGHSGAASGSLYPDDAYACTVPGSSAPLYVGGAKIERYYGFGSTADAAFHATLMPYRDTCCIGVTATAAALPDRAEFDECLRAGIRLVLQS</sequence>
<evidence type="ECO:0000313" key="3">
    <source>
        <dbReference type="EMBL" id="MEE2034049.1"/>
    </source>
</evidence>
<comment type="caution">
    <text evidence="3">The sequence shown here is derived from an EMBL/GenBank/DDBJ whole genome shotgun (WGS) entry which is preliminary data.</text>
</comment>
<name>A0ABU7JX09_9NOCA</name>
<proteinExistence type="predicted"/>
<protein>
    <submittedName>
        <fullName evidence="3">Wax ester/triacylglycerol synthase family O-acyltransferase</fullName>
    </submittedName>
</protein>
<feature type="domain" description="O-acyltransferase WSD1 C-terminal" evidence="2">
    <location>
        <begin position="309"/>
        <end position="373"/>
    </location>
</feature>
<organism evidence="3 4">
    <name type="scientific">Rhodococcus chondri</name>
    <dbReference type="NCBI Taxonomy" id="3065941"/>
    <lineage>
        <taxon>Bacteria</taxon>
        <taxon>Bacillati</taxon>
        <taxon>Actinomycetota</taxon>
        <taxon>Actinomycetes</taxon>
        <taxon>Mycobacteriales</taxon>
        <taxon>Nocardiaceae</taxon>
        <taxon>Rhodococcus</taxon>
    </lineage>
</organism>
<evidence type="ECO:0000313" key="4">
    <source>
        <dbReference type="Proteomes" id="UP001331936"/>
    </source>
</evidence>
<feature type="domain" description="O-acyltransferase WSD1-like N-terminal" evidence="1">
    <location>
        <begin position="30"/>
        <end position="129"/>
    </location>
</feature>
<reference evidence="3 4" key="1">
    <citation type="submission" date="2023-08" db="EMBL/GenBank/DDBJ databases">
        <authorList>
            <person name="Girao M."/>
            <person name="Carvalho M.F."/>
        </authorList>
    </citation>
    <scope>NUCLEOTIDE SEQUENCE [LARGE SCALE GENOMIC DNA]</scope>
    <source>
        <strain evidence="3 4">CC-R104</strain>
    </source>
</reference>
<dbReference type="Pfam" id="PF06974">
    <property type="entry name" value="WS_DGAT_C"/>
    <property type="match status" value="1"/>
</dbReference>
<gene>
    <name evidence="3" type="ORF">Q8814_18345</name>
</gene>
<evidence type="ECO:0000259" key="1">
    <source>
        <dbReference type="Pfam" id="PF03007"/>
    </source>
</evidence>
<dbReference type="Pfam" id="PF03007">
    <property type="entry name" value="WS_DGAT_cat"/>
    <property type="match status" value="1"/>
</dbReference>
<keyword evidence="4" id="KW-1185">Reference proteome</keyword>
<dbReference type="InterPro" id="IPR004255">
    <property type="entry name" value="O-acyltransferase_WSD1_N"/>
</dbReference>